<feature type="transmembrane region" description="Helical" evidence="1">
    <location>
        <begin position="65"/>
        <end position="86"/>
    </location>
</feature>
<gene>
    <name evidence="2" type="ORF">LQE92_06015</name>
</gene>
<feature type="transmembrane region" description="Helical" evidence="1">
    <location>
        <begin position="253"/>
        <end position="273"/>
    </location>
</feature>
<sequence>MDSLKKVLHVCQGSLKRTVFKPRLYIAFLWFGFLIFDFIEKIKVFSARVNVPVSPWIFPFITTELSGQIFITLGAILIFCDAPFLSEGVYSQIIRCGRKNWFWGNMLYIWMQSLFYAVGLFLFSVILLMPKVEFMTGWGKVLGTLAQTNAASSVSLNQLEYSIISNFSPLQAVGLTLLAVWLNSVFIGVLSYVMNLLVKNGSGAVMGAIIALSPLLLTKLVQYEVSFYLAPPAWMNLAMYNWSGYGSYPSPRYMYTCLAFLIGVCTAVSYVGIRRKDLYIVKEL</sequence>
<keyword evidence="1" id="KW-0472">Membrane</keyword>
<keyword evidence="1" id="KW-0812">Transmembrane</keyword>
<comment type="caution">
    <text evidence="2">The sequence shown here is derived from an EMBL/GenBank/DDBJ whole genome shotgun (WGS) entry which is preliminary data.</text>
</comment>
<feature type="transmembrane region" description="Helical" evidence="1">
    <location>
        <begin position="24"/>
        <end position="45"/>
    </location>
</feature>
<feature type="transmembrane region" description="Helical" evidence="1">
    <location>
        <begin position="172"/>
        <end position="193"/>
    </location>
</feature>
<keyword evidence="3" id="KW-1185">Reference proteome</keyword>
<organism evidence="2 3">
    <name type="scientific">Lientehia hominis</name>
    <dbReference type="NCBI Taxonomy" id="2897778"/>
    <lineage>
        <taxon>Bacteria</taxon>
        <taxon>Bacillati</taxon>
        <taxon>Bacillota</taxon>
        <taxon>Clostridia</taxon>
        <taxon>Lachnospirales</taxon>
        <taxon>Lachnospiraceae</taxon>
        <taxon>Lientehia</taxon>
    </lineage>
</organism>
<evidence type="ECO:0000313" key="2">
    <source>
        <dbReference type="EMBL" id="MCD2492183.1"/>
    </source>
</evidence>
<feature type="transmembrane region" description="Helical" evidence="1">
    <location>
        <begin position="107"/>
        <end position="129"/>
    </location>
</feature>
<reference evidence="2 3" key="1">
    <citation type="submission" date="2021-11" db="EMBL/GenBank/DDBJ databases">
        <title>Lacrimispora sp. nov. NSJ-141 isolated from human feces.</title>
        <authorList>
            <person name="Abdugheni R."/>
        </authorList>
    </citation>
    <scope>NUCLEOTIDE SEQUENCE [LARGE SCALE GENOMIC DNA]</scope>
    <source>
        <strain evidence="2 3">NSJ-141</strain>
    </source>
</reference>
<dbReference type="EMBL" id="JAJNOR010000003">
    <property type="protein sequence ID" value="MCD2492183.1"/>
    <property type="molecule type" value="Genomic_DNA"/>
</dbReference>
<feature type="transmembrane region" description="Helical" evidence="1">
    <location>
        <begin position="205"/>
        <end position="230"/>
    </location>
</feature>
<dbReference type="Proteomes" id="UP001299265">
    <property type="component" value="Unassembled WGS sequence"/>
</dbReference>
<keyword evidence="1" id="KW-1133">Transmembrane helix</keyword>
<dbReference type="AlphaFoldDB" id="A0AAP2RIU6"/>
<dbReference type="RefSeq" id="WP_231062097.1">
    <property type="nucleotide sequence ID" value="NZ_JAJNOR010000003.1"/>
</dbReference>
<name>A0AAP2RIU6_9FIRM</name>
<proteinExistence type="predicted"/>
<accession>A0AAP2RIU6</accession>
<protein>
    <submittedName>
        <fullName evidence="2">Uncharacterized protein</fullName>
    </submittedName>
</protein>
<evidence type="ECO:0000256" key="1">
    <source>
        <dbReference type="SAM" id="Phobius"/>
    </source>
</evidence>
<evidence type="ECO:0000313" key="3">
    <source>
        <dbReference type="Proteomes" id="UP001299265"/>
    </source>
</evidence>